<feature type="transmembrane region" description="Helical" evidence="5">
    <location>
        <begin position="176"/>
        <end position="197"/>
    </location>
</feature>
<dbReference type="RefSeq" id="XP_011301979.1">
    <property type="nucleotide sequence ID" value="XM_011303677.1"/>
</dbReference>
<gene>
    <name evidence="8 9" type="primary">LOC105265890</name>
</gene>
<reference evidence="8 9" key="1">
    <citation type="submission" date="2025-04" db="UniProtKB">
        <authorList>
            <consortium name="RefSeq"/>
        </authorList>
    </citation>
    <scope>IDENTIFICATION</scope>
    <source>
        <strain evidence="8 9">USDA-PBARC FA_bdor</strain>
        <tissue evidence="8 9">Whole organism</tissue>
    </source>
</reference>
<dbReference type="GO" id="GO:0016020">
    <property type="term" value="C:membrane"/>
    <property type="evidence" value="ECO:0007669"/>
    <property type="project" value="UniProtKB-SubCell"/>
</dbReference>
<accession>A0A9R1T3H0</accession>
<keyword evidence="4 5" id="KW-0472">Membrane</keyword>
<dbReference type="Pfam" id="PF01027">
    <property type="entry name" value="Bax1-I"/>
    <property type="match status" value="1"/>
</dbReference>
<evidence type="ECO:0000256" key="2">
    <source>
        <dbReference type="ARBA" id="ARBA00022692"/>
    </source>
</evidence>
<name>A0A9R1TZ37_9HYME</name>
<sequence>MGSAPGRDLNTRDEPPPYSSLAPQNYGGPEPLGMQSIPVAAGGPPYLPPLVKGQKIQSGPYEVIVDENMVRQREMQNQAIYRAWLEQQRRAAMPEDEYFAEFQVGKIRRLFIQKVFFILFLQFIFTALYIAFFMFYEPANIFIKMHWYLWVLAMVGFICSYCSISLTDCGRRQSGWGAICLLLLTLAESHLSAYVSVYFDVEVVLIAVSVTAAVSIFITIAAVCCRFDFTKYSGVLGILAFLGLMTLLLLMVTLMFTNIPAVITIFGCVGALIFSLYLYFDIQTIMGGRRIQISPDEVLFATTQLYVDIIGLYRYLLLVVGGSRS</sequence>
<feature type="region of interest" description="Disordered" evidence="6">
    <location>
        <begin position="1"/>
        <end position="34"/>
    </location>
</feature>
<evidence type="ECO:0000256" key="1">
    <source>
        <dbReference type="ARBA" id="ARBA00004141"/>
    </source>
</evidence>
<feature type="transmembrane region" description="Helical" evidence="5">
    <location>
        <begin position="203"/>
        <end position="223"/>
    </location>
</feature>
<protein>
    <submittedName>
        <fullName evidence="8 9">Protein lifeguard 2-like isoform X1</fullName>
    </submittedName>
</protein>
<dbReference type="InterPro" id="IPR006214">
    <property type="entry name" value="Bax_inhibitor_1-related"/>
</dbReference>
<keyword evidence="2 5" id="KW-0812">Transmembrane</keyword>
<evidence type="ECO:0000313" key="7">
    <source>
        <dbReference type="Proteomes" id="UP000694866"/>
    </source>
</evidence>
<keyword evidence="7" id="KW-1185">Reference proteome</keyword>
<feature type="transmembrane region" description="Helical" evidence="5">
    <location>
        <begin position="262"/>
        <end position="280"/>
    </location>
</feature>
<dbReference type="AlphaFoldDB" id="A0A9R1TZ37"/>
<comment type="similarity">
    <text evidence="5">Belongs to the BI1 family.</text>
</comment>
<evidence type="ECO:0000313" key="9">
    <source>
        <dbReference type="RefSeq" id="XP_011301980.1"/>
    </source>
</evidence>
<dbReference type="OrthoDB" id="7933078at2759"/>
<dbReference type="Proteomes" id="UP000694866">
    <property type="component" value="Unplaced"/>
</dbReference>
<accession>A0A9R1TZ37</accession>
<keyword evidence="3 5" id="KW-1133">Transmembrane helix</keyword>
<dbReference type="RefSeq" id="XP_011301980.1">
    <property type="nucleotide sequence ID" value="XM_011303678.1"/>
</dbReference>
<evidence type="ECO:0000256" key="4">
    <source>
        <dbReference type="ARBA" id="ARBA00023136"/>
    </source>
</evidence>
<dbReference type="GO" id="GO:2001234">
    <property type="term" value="P:negative regulation of apoptotic signaling pathway"/>
    <property type="evidence" value="ECO:0007669"/>
    <property type="project" value="TreeGrafter"/>
</dbReference>
<dbReference type="GeneID" id="105265890"/>
<dbReference type="PANTHER" id="PTHR23291:SF127">
    <property type="entry name" value="PROTEIN LIFEGUARD 1-LIKE"/>
    <property type="match status" value="1"/>
</dbReference>
<evidence type="ECO:0000313" key="8">
    <source>
        <dbReference type="RefSeq" id="XP_011301979.1"/>
    </source>
</evidence>
<feature type="transmembrane region" description="Helical" evidence="5">
    <location>
        <begin position="147"/>
        <end position="164"/>
    </location>
</feature>
<evidence type="ECO:0000256" key="3">
    <source>
        <dbReference type="ARBA" id="ARBA00022989"/>
    </source>
</evidence>
<dbReference type="GO" id="GO:0005783">
    <property type="term" value="C:endoplasmic reticulum"/>
    <property type="evidence" value="ECO:0007669"/>
    <property type="project" value="TreeGrafter"/>
</dbReference>
<feature type="transmembrane region" description="Helical" evidence="5">
    <location>
        <begin position="115"/>
        <end position="135"/>
    </location>
</feature>
<feature type="transmembrane region" description="Helical" evidence="5">
    <location>
        <begin position="235"/>
        <end position="256"/>
    </location>
</feature>
<evidence type="ECO:0000256" key="6">
    <source>
        <dbReference type="SAM" id="MobiDB-lite"/>
    </source>
</evidence>
<comment type="subcellular location">
    <subcellularLocation>
        <location evidence="1">Membrane</location>
        <topology evidence="1">Multi-pass membrane protein</topology>
    </subcellularLocation>
</comment>
<dbReference type="PANTHER" id="PTHR23291">
    <property type="entry name" value="BAX INHIBITOR-RELATED"/>
    <property type="match status" value="1"/>
</dbReference>
<proteinExistence type="inferred from homology"/>
<organism evidence="7 8">
    <name type="scientific">Fopius arisanus</name>
    <dbReference type="NCBI Taxonomy" id="64838"/>
    <lineage>
        <taxon>Eukaryota</taxon>
        <taxon>Metazoa</taxon>
        <taxon>Ecdysozoa</taxon>
        <taxon>Arthropoda</taxon>
        <taxon>Hexapoda</taxon>
        <taxon>Insecta</taxon>
        <taxon>Pterygota</taxon>
        <taxon>Neoptera</taxon>
        <taxon>Endopterygota</taxon>
        <taxon>Hymenoptera</taxon>
        <taxon>Apocrita</taxon>
        <taxon>Ichneumonoidea</taxon>
        <taxon>Braconidae</taxon>
        <taxon>Opiinae</taxon>
        <taxon>Fopius</taxon>
    </lineage>
</organism>
<dbReference type="KEGG" id="fas:105265890"/>
<evidence type="ECO:0000256" key="5">
    <source>
        <dbReference type="RuleBase" id="RU004379"/>
    </source>
</evidence>
<dbReference type="GO" id="GO:0005794">
    <property type="term" value="C:Golgi apparatus"/>
    <property type="evidence" value="ECO:0007669"/>
    <property type="project" value="TreeGrafter"/>
</dbReference>